<dbReference type="InterPro" id="IPR028082">
    <property type="entry name" value="Peripla_BP_I"/>
</dbReference>
<reference evidence="2 3" key="1">
    <citation type="submission" date="2024-04" db="EMBL/GenBank/DDBJ databases">
        <title>Human intestinal bacterial collection.</title>
        <authorList>
            <person name="Pauvert C."/>
            <person name="Hitch T.C.A."/>
            <person name="Clavel T."/>
        </authorList>
    </citation>
    <scope>NUCLEOTIDE SEQUENCE [LARGE SCALE GENOMIC DNA]</scope>
    <source>
        <strain evidence="2 3">CLA-AA-H249</strain>
    </source>
</reference>
<proteinExistence type="predicted"/>
<dbReference type="PANTHER" id="PTHR35271">
    <property type="entry name" value="ABC TRANSPORTER, SUBSTRATE-BINDING LIPOPROTEIN-RELATED"/>
    <property type="match status" value="1"/>
</dbReference>
<feature type="chain" id="PRO_5047339865" evidence="1">
    <location>
        <begin position="25"/>
        <end position="340"/>
    </location>
</feature>
<evidence type="ECO:0000256" key="1">
    <source>
        <dbReference type="SAM" id="SignalP"/>
    </source>
</evidence>
<organism evidence="2 3">
    <name type="scientific">Anaerostipes amylophilus</name>
    <dbReference type="NCBI Taxonomy" id="2981779"/>
    <lineage>
        <taxon>Bacteria</taxon>
        <taxon>Bacillati</taxon>
        <taxon>Bacillota</taxon>
        <taxon>Clostridia</taxon>
        <taxon>Lachnospirales</taxon>
        <taxon>Lachnospiraceae</taxon>
        <taxon>Anaerostipes</taxon>
    </lineage>
</organism>
<dbReference type="Proteomes" id="UP001482154">
    <property type="component" value="Unassembled WGS sequence"/>
</dbReference>
<accession>A0ABV1ITZ5</accession>
<dbReference type="EMBL" id="JBBNIN010000006">
    <property type="protein sequence ID" value="MEQ2710694.1"/>
    <property type="molecule type" value="Genomic_DNA"/>
</dbReference>
<gene>
    <name evidence="2" type="ORF">AAAU51_05850</name>
</gene>
<dbReference type="InterPro" id="IPR007487">
    <property type="entry name" value="ABC_transpt-TYRBP-like"/>
</dbReference>
<comment type="caution">
    <text evidence="2">The sequence shown here is derived from an EMBL/GenBank/DDBJ whole genome shotgun (WGS) entry which is preliminary data.</text>
</comment>
<dbReference type="SUPFAM" id="SSF53822">
    <property type="entry name" value="Periplasmic binding protein-like I"/>
    <property type="match status" value="2"/>
</dbReference>
<dbReference type="Pfam" id="PF04392">
    <property type="entry name" value="ABC_sub_bind"/>
    <property type="match status" value="1"/>
</dbReference>
<evidence type="ECO:0000313" key="2">
    <source>
        <dbReference type="EMBL" id="MEQ2710694.1"/>
    </source>
</evidence>
<name>A0ABV1ITZ5_9FIRM</name>
<sequence>MRTMKKVLAAGLTAVMAMSLMVGCGSKKDDSASKTYNLGIIQFAEHGSLDNCRKGFLKGLESEGIKEGKNLKITYKNSQADTATDNQIASNYASKKLDMICAIATPSAQSAYNAAKDTDTPVIYTAVTSPKEAGFVDKDGKNVGNITGTSDLVLADKQLKLIRQMMPKAKNVGIFYSTNEANSKAGIEAYEKVADKYGFKIITQGITASADMPMAADSLLKKVDCITNLTDNLVVSNMQTYIQKANKLNIPVFGSEVEQVKLGCVACVGIDFVKLGEQTGKMAAKVLKGEEKAKDMKFETFNNGDVIINTAAAKKINMTISKDVKKQAKQTFDKISTPEK</sequence>
<dbReference type="Gene3D" id="3.40.50.2300">
    <property type="match status" value="2"/>
</dbReference>
<keyword evidence="3" id="KW-1185">Reference proteome</keyword>
<dbReference type="PROSITE" id="PS51257">
    <property type="entry name" value="PROKAR_LIPOPROTEIN"/>
    <property type="match status" value="1"/>
</dbReference>
<protein>
    <submittedName>
        <fullName evidence="2">ABC transporter substrate-binding protein</fullName>
    </submittedName>
</protein>
<dbReference type="CDD" id="cd06325">
    <property type="entry name" value="PBP1_ABC_unchar_transporter"/>
    <property type="match status" value="1"/>
</dbReference>
<dbReference type="RefSeq" id="WP_215719171.1">
    <property type="nucleotide sequence ID" value="NZ_JBBNIN010000006.1"/>
</dbReference>
<dbReference type="PANTHER" id="PTHR35271:SF1">
    <property type="entry name" value="ABC TRANSPORTER, SUBSTRATE-BINDING LIPOPROTEIN"/>
    <property type="match status" value="1"/>
</dbReference>
<feature type="signal peptide" evidence="1">
    <location>
        <begin position="1"/>
        <end position="24"/>
    </location>
</feature>
<keyword evidence="1" id="KW-0732">Signal</keyword>
<evidence type="ECO:0000313" key="3">
    <source>
        <dbReference type="Proteomes" id="UP001482154"/>
    </source>
</evidence>